<dbReference type="STRING" id="1437608.GCA_000771645_00501"/>
<dbReference type="Proteomes" id="UP000029108">
    <property type="component" value="Unassembled WGS sequence"/>
</dbReference>
<dbReference type="EMBL" id="JGYN01000016">
    <property type="protein sequence ID" value="KFI50320.1"/>
    <property type="molecule type" value="Genomic_DNA"/>
</dbReference>
<dbReference type="InterPro" id="IPR036291">
    <property type="entry name" value="NAD(P)-bd_dom_sf"/>
</dbReference>
<dbReference type="Gene3D" id="3.40.50.720">
    <property type="entry name" value="NAD(P)-binding Rossmann-like Domain"/>
    <property type="match status" value="1"/>
</dbReference>
<dbReference type="GO" id="GO:0008926">
    <property type="term" value="F:mannitol-1-phosphate 5-dehydrogenase activity"/>
    <property type="evidence" value="ECO:0007669"/>
    <property type="project" value="UniProtKB-EC"/>
</dbReference>
<evidence type="ECO:0000313" key="6">
    <source>
        <dbReference type="Proteomes" id="UP000029108"/>
    </source>
</evidence>
<sequence length="576" mass="62259">MLKASDYPSVSLREPAPLTGGAHQWDYKKGNIMTVHLTDDFAANYAAWRDAGIAVPGFDPKAVRNYTEQHPYWIHFGAGNLFRAVHAPIAQDLIENGETKAGILVAETFDADIIDLAYKPFDNRCLQVVLNADGSVDSRLIASVADAFGIRAHDGEWDRLAKVFRDPQLQFVTVTITEKGYALTRPDGELLPWIKPEADGGPDKAVSAMGAITALLFERFKAGAAPIAMVSTDNFSQNGDRFAAAIRQMAGWWHANGFVGSDFLDYVKNPAKVSFPLSMIDRITPNPAEAVSELLAKQGFGDTEIIHTPKRTNVAPFANTEKTWYLVIEDAFPNGRPDLTKAGVYLADRDTVNEADEMKVTTCLNPLHTALATFGMLLGYPSMSKTIADPTLRKLVERLGYTEGLPVVTDPGIFSPKEFLRQVIEERVPNPNIPDTPARISTDTSQKIPIRYGVTIGKYLKSDTLDAGSLVAIPLTIAGWLRLLLGADGKGTRDDGSEVTLSSDPRLADLQAALAGLTVGGDLADADAKLRPILADAAIFGTDLNATPLADKIIGYFREFAAGTGTVDATIAKALK</sequence>
<reference evidence="5 6" key="1">
    <citation type="submission" date="2014-03" db="EMBL/GenBank/DDBJ databases">
        <title>Genomics of Bifidobacteria.</title>
        <authorList>
            <person name="Ventura M."/>
            <person name="Milani C."/>
            <person name="Lugli G.A."/>
        </authorList>
    </citation>
    <scope>NUCLEOTIDE SEQUENCE [LARGE SCALE GENOMIC DNA]</scope>
    <source>
        <strain evidence="5 6">DSM 23969</strain>
    </source>
</reference>
<dbReference type="InterPro" id="IPR013328">
    <property type="entry name" value="6PGD_dom2"/>
</dbReference>
<dbReference type="GO" id="GO:0008866">
    <property type="term" value="F:fructuronate reductase activity"/>
    <property type="evidence" value="ECO:0007669"/>
    <property type="project" value="UniProtKB-EC"/>
</dbReference>
<gene>
    <name evidence="5" type="ORF">BBIA_2324</name>
</gene>
<accession>A0A086ZUX0</accession>
<dbReference type="InterPro" id="IPR008927">
    <property type="entry name" value="6-PGluconate_DH-like_C_sf"/>
</dbReference>
<evidence type="ECO:0000259" key="3">
    <source>
        <dbReference type="Pfam" id="PF01232"/>
    </source>
</evidence>
<protein>
    <submittedName>
        <fullName evidence="5">Mannitol dehydrogenase</fullName>
        <ecNumber evidence="5">1.1.1.57</ecNumber>
    </submittedName>
</protein>
<dbReference type="eggNOG" id="COG0246">
    <property type="taxonomic scope" value="Bacteria"/>
</dbReference>
<keyword evidence="6" id="KW-1185">Reference proteome</keyword>
<evidence type="ECO:0000256" key="1">
    <source>
        <dbReference type="ARBA" id="ARBA00023002"/>
    </source>
</evidence>
<dbReference type="EC" id="1.1.1.57" evidence="5"/>
<evidence type="ECO:0000313" key="5">
    <source>
        <dbReference type="EMBL" id="KFI50320.1"/>
    </source>
</evidence>
<dbReference type="AlphaFoldDB" id="A0A086ZUX0"/>
<dbReference type="Pfam" id="PF01232">
    <property type="entry name" value="Mannitol_dh"/>
    <property type="match status" value="1"/>
</dbReference>
<comment type="caution">
    <text evidence="5">The sequence shown here is derived from an EMBL/GenBank/DDBJ whole genome shotgun (WGS) entry which is preliminary data.</text>
</comment>
<evidence type="ECO:0000256" key="2">
    <source>
        <dbReference type="ARBA" id="ARBA00048615"/>
    </source>
</evidence>
<dbReference type="InterPro" id="IPR050988">
    <property type="entry name" value="Mannitol_DH/Oxidoreductase"/>
</dbReference>
<dbReference type="PRINTS" id="PR00084">
    <property type="entry name" value="MTLDHDRGNASE"/>
</dbReference>
<feature type="domain" description="Mannitol dehydrogenase N-terminal" evidence="3">
    <location>
        <begin position="74"/>
        <end position="340"/>
    </location>
</feature>
<keyword evidence="1 5" id="KW-0560">Oxidoreductase</keyword>
<dbReference type="PANTHER" id="PTHR43362:SF1">
    <property type="entry name" value="MANNITOL DEHYDROGENASE 2-RELATED"/>
    <property type="match status" value="1"/>
</dbReference>
<dbReference type="SUPFAM" id="SSF51735">
    <property type="entry name" value="NAD(P)-binding Rossmann-fold domains"/>
    <property type="match status" value="1"/>
</dbReference>
<dbReference type="InterPro" id="IPR000669">
    <property type="entry name" value="Mannitol_DH"/>
</dbReference>
<organism evidence="5 6">
    <name type="scientific">Bifidobacterium biavatii DSM 23969</name>
    <dbReference type="NCBI Taxonomy" id="1437608"/>
    <lineage>
        <taxon>Bacteria</taxon>
        <taxon>Bacillati</taxon>
        <taxon>Actinomycetota</taxon>
        <taxon>Actinomycetes</taxon>
        <taxon>Bifidobacteriales</taxon>
        <taxon>Bifidobacteriaceae</taxon>
        <taxon>Bifidobacterium</taxon>
    </lineage>
</organism>
<dbReference type="SUPFAM" id="SSF48179">
    <property type="entry name" value="6-phosphogluconate dehydrogenase C-terminal domain-like"/>
    <property type="match status" value="1"/>
</dbReference>
<evidence type="ECO:0000259" key="4">
    <source>
        <dbReference type="Pfam" id="PF08125"/>
    </source>
</evidence>
<name>A0A086ZUX0_9BIFI</name>
<dbReference type="Pfam" id="PF08125">
    <property type="entry name" value="Mannitol_dh_C"/>
    <property type="match status" value="1"/>
</dbReference>
<feature type="domain" description="Mannitol dehydrogenase C-terminal" evidence="4">
    <location>
        <begin position="356"/>
        <end position="545"/>
    </location>
</feature>
<comment type="catalytic activity">
    <reaction evidence="2">
        <text>D-mannitol 1-phosphate + NAD(+) = beta-D-fructose 6-phosphate + NADH + H(+)</text>
        <dbReference type="Rhea" id="RHEA:19661"/>
        <dbReference type="ChEBI" id="CHEBI:15378"/>
        <dbReference type="ChEBI" id="CHEBI:57540"/>
        <dbReference type="ChEBI" id="CHEBI:57634"/>
        <dbReference type="ChEBI" id="CHEBI:57945"/>
        <dbReference type="ChEBI" id="CHEBI:61381"/>
        <dbReference type="EC" id="1.1.1.17"/>
    </reaction>
</comment>
<proteinExistence type="predicted"/>
<dbReference type="InterPro" id="IPR013131">
    <property type="entry name" value="Mannitol_DH_N"/>
</dbReference>
<dbReference type="Gene3D" id="1.10.1040.10">
    <property type="entry name" value="N-(1-d-carboxylethyl)-l-norvaline Dehydrogenase, domain 2"/>
    <property type="match status" value="1"/>
</dbReference>
<dbReference type="PANTHER" id="PTHR43362">
    <property type="entry name" value="MANNITOL DEHYDROGENASE DSF1-RELATED"/>
    <property type="match status" value="1"/>
</dbReference>
<dbReference type="InterPro" id="IPR013118">
    <property type="entry name" value="Mannitol_DH_C"/>
</dbReference>